<dbReference type="Proteomes" id="UP000199527">
    <property type="component" value="Unassembled WGS sequence"/>
</dbReference>
<dbReference type="PROSITE" id="PS50902">
    <property type="entry name" value="FLAVODOXIN_LIKE"/>
    <property type="match status" value="1"/>
</dbReference>
<protein>
    <submittedName>
        <fullName evidence="6">Flavodoxin</fullName>
    </submittedName>
</protein>
<keyword evidence="3" id="KW-0288">FMN</keyword>
<evidence type="ECO:0000259" key="5">
    <source>
        <dbReference type="PROSITE" id="PS50902"/>
    </source>
</evidence>
<keyword evidence="4" id="KW-0813">Transport</keyword>
<dbReference type="AlphaFoldDB" id="A0A1G8LMI0"/>
<keyword evidence="7" id="KW-1185">Reference proteome</keyword>
<dbReference type="PANTHER" id="PTHR19384:SF128">
    <property type="entry name" value="NADPH OXIDOREDUCTASE A"/>
    <property type="match status" value="1"/>
</dbReference>
<dbReference type="Gene3D" id="3.40.50.360">
    <property type="match status" value="1"/>
</dbReference>
<organism evidence="6 7">
    <name type="scientific">Ferrimonas sediminum</name>
    <dbReference type="NCBI Taxonomy" id="718193"/>
    <lineage>
        <taxon>Bacteria</taxon>
        <taxon>Pseudomonadati</taxon>
        <taxon>Pseudomonadota</taxon>
        <taxon>Gammaproteobacteria</taxon>
        <taxon>Alteromonadales</taxon>
        <taxon>Ferrimonadaceae</taxon>
        <taxon>Ferrimonas</taxon>
    </lineage>
</organism>
<dbReference type="RefSeq" id="WP_090361702.1">
    <property type="nucleotide sequence ID" value="NZ_FNEM01000002.1"/>
</dbReference>
<evidence type="ECO:0000313" key="7">
    <source>
        <dbReference type="Proteomes" id="UP000199527"/>
    </source>
</evidence>
<evidence type="ECO:0000256" key="2">
    <source>
        <dbReference type="ARBA" id="ARBA00022630"/>
    </source>
</evidence>
<sequence length="156" mass="16450">MAKISVLVGSVYGGAEYTAEQVCQTLMAQGHAASISTAQSADELLAEDGDAWLVITSTTGSGDLPDNILPLFTSLNDRFPLIPHLHYGVIALGDSSYGDTFCGGGRKFDALLQQLTASRIGDMLTIDACDTFEPEHAAVAWVDTWQAALTLALSQA</sequence>
<keyword evidence="4" id="KW-0249">Electron transport</keyword>
<reference evidence="7" key="1">
    <citation type="submission" date="2016-10" db="EMBL/GenBank/DDBJ databases">
        <authorList>
            <person name="Varghese N."/>
            <person name="Submissions S."/>
        </authorList>
    </citation>
    <scope>NUCLEOTIDE SEQUENCE [LARGE SCALE GENOMIC DNA]</scope>
    <source>
        <strain evidence="7">DSM 23317</strain>
    </source>
</reference>
<comment type="cofactor">
    <cofactor evidence="1">
        <name>FMN</name>
        <dbReference type="ChEBI" id="CHEBI:58210"/>
    </cofactor>
</comment>
<proteinExistence type="predicted"/>
<dbReference type="GO" id="GO:0016491">
    <property type="term" value="F:oxidoreductase activity"/>
    <property type="evidence" value="ECO:0007669"/>
    <property type="project" value="TreeGrafter"/>
</dbReference>
<dbReference type="PRINTS" id="PR00369">
    <property type="entry name" value="FLAVODOXIN"/>
</dbReference>
<dbReference type="EMBL" id="FNEM01000002">
    <property type="protein sequence ID" value="SDI56888.1"/>
    <property type="molecule type" value="Genomic_DNA"/>
</dbReference>
<dbReference type="GO" id="GO:0010181">
    <property type="term" value="F:FMN binding"/>
    <property type="evidence" value="ECO:0007669"/>
    <property type="project" value="InterPro"/>
</dbReference>
<dbReference type="GO" id="GO:0005829">
    <property type="term" value="C:cytosol"/>
    <property type="evidence" value="ECO:0007669"/>
    <property type="project" value="TreeGrafter"/>
</dbReference>
<keyword evidence="2" id="KW-0285">Flavoprotein</keyword>
<dbReference type="GO" id="GO:0050660">
    <property type="term" value="F:flavin adenine dinucleotide binding"/>
    <property type="evidence" value="ECO:0007669"/>
    <property type="project" value="TreeGrafter"/>
</dbReference>
<feature type="domain" description="Flavodoxin-like" evidence="5">
    <location>
        <begin position="4"/>
        <end position="146"/>
    </location>
</feature>
<evidence type="ECO:0000256" key="1">
    <source>
        <dbReference type="ARBA" id="ARBA00001917"/>
    </source>
</evidence>
<dbReference type="InterPro" id="IPR029039">
    <property type="entry name" value="Flavoprotein-like_sf"/>
</dbReference>
<dbReference type="InterPro" id="IPR008254">
    <property type="entry name" value="Flavodoxin/NO_synth"/>
</dbReference>
<dbReference type="OrthoDB" id="359268at2"/>
<dbReference type="PANTHER" id="PTHR19384">
    <property type="entry name" value="NITRIC OXIDE SYNTHASE-RELATED"/>
    <property type="match status" value="1"/>
</dbReference>
<evidence type="ECO:0000256" key="4">
    <source>
        <dbReference type="ARBA" id="ARBA00022982"/>
    </source>
</evidence>
<gene>
    <name evidence="6" type="ORF">SAMN04488540_102111</name>
</gene>
<name>A0A1G8LMI0_9GAMM</name>
<dbReference type="InterPro" id="IPR001094">
    <property type="entry name" value="Flavdoxin-like"/>
</dbReference>
<evidence type="ECO:0000256" key="3">
    <source>
        <dbReference type="ARBA" id="ARBA00022643"/>
    </source>
</evidence>
<evidence type="ECO:0000313" key="6">
    <source>
        <dbReference type="EMBL" id="SDI56888.1"/>
    </source>
</evidence>
<dbReference type="Pfam" id="PF00258">
    <property type="entry name" value="Flavodoxin_1"/>
    <property type="match status" value="1"/>
</dbReference>
<dbReference type="SUPFAM" id="SSF52218">
    <property type="entry name" value="Flavoproteins"/>
    <property type="match status" value="1"/>
</dbReference>
<dbReference type="NCBIfam" id="NF005989">
    <property type="entry name" value="PRK08105.1"/>
    <property type="match status" value="1"/>
</dbReference>
<accession>A0A1G8LMI0</accession>